<reference evidence="3" key="1">
    <citation type="submission" date="2022-11" db="UniProtKB">
        <authorList>
            <consortium name="WormBaseParasite"/>
        </authorList>
    </citation>
    <scope>IDENTIFICATION</scope>
</reference>
<dbReference type="WBParaSite" id="PgR006_g077_t02">
    <property type="protein sequence ID" value="PgR006_g077_t02"/>
    <property type="gene ID" value="PgR006_g077"/>
</dbReference>
<dbReference type="SUPFAM" id="SSF48726">
    <property type="entry name" value="Immunoglobulin"/>
    <property type="match status" value="1"/>
</dbReference>
<feature type="signal peptide" evidence="1">
    <location>
        <begin position="1"/>
        <end position="33"/>
    </location>
</feature>
<evidence type="ECO:0000313" key="2">
    <source>
        <dbReference type="Proteomes" id="UP000887569"/>
    </source>
</evidence>
<organism evidence="2 3">
    <name type="scientific">Parascaris univalens</name>
    <name type="common">Nematode worm</name>
    <dbReference type="NCBI Taxonomy" id="6257"/>
    <lineage>
        <taxon>Eukaryota</taxon>
        <taxon>Metazoa</taxon>
        <taxon>Ecdysozoa</taxon>
        <taxon>Nematoda</taxon>
        <taxon>Chromadorea</taxon>
        <taxon>Rhabditida</taxon>
        <taxon>Spirurina</taxon>
        <taxon>Ascaridomorpha</taxon>
        <taxon>Ascaridoidea</taxon>
        <taxon>Ascarididae</taxon>
        <taxon>Parascaris</taxon>
    </lineage>
</organism>
<evidence type="ECO:0000313" key="3">
    <source>
        <dbReference type="WBParaSite" id="PgR006_g077_t02"/>
    </source>
</evidence>
<dbReference type="InterPro" id="IPR036179">
    <property type="entry name" value="Ig-like_dom_sf"/>
</dbReference>
<keyword evidence="1" id="KW-0732">Signal</keyword>
<dbReference type="AlphaFoldDB" id="A0A915AFY0"/>
<keyword evidence="2" id="KW-1185">Reference proteome</keyword>
<sequence>AKMVCDSGWSVRWLSRLLHIWFLLQVQQTTVRCMTEESRIPDMAPDIDWEGELDDIANKDKKIYVKSLFIPSFYEPGCDSVHDMIIHPVYFWPGQRIDLRCVMCRRAFTYNGQMKHWWFIPETFVEDELGNKQRLKSSSRWRDMRYLIRGVRDSPEASGAMPSDEKGTFFKRPSKVLIQRNGLLMILQPTSNDEGLYRCVDHASRNTLDFVYYLIAMQPMFIYLKPNSAVTNDQIAGECSSTDGFPDTNWKFRHVPPTFIRDALGMCGQNWTYCIDWILSDKHMNESKSWNLHNRSPSDAHLAAEFVNLKIHFEWSRWTPCGNGRTVRTREGHCYLRKIDPKKDIGQLSDKLFAKYDLFEWANRLRNRLKAVDEFGRIGIRLYSGVLAKAIALSAFRSYGSSQKYDDCYTVESGIFSRDYAYAKDRWIDSVFDAFGVKSADSLLEMSDRLCLHYYRKPRSIDDQTSSNVLLGSHVIENQECPV</sequence>
<protein>
    <submittedName>
        <fullName evidence="3">Ig-like domain-containing protein</fullName>
    </submittedName>
</protein>
<accession>A0A915AFY0</accession>
<name>A0A915AFY0_PARUN</name>
<feature type="chain" id="PRO_5037869710" evidence="1">
    <location>
        <begin position="34"/>
        <end position="483"/>
    </location>
</feature>
<proteinExistence type="predicted"/>
<evidence type="ECO:0000256" key="1">
    <source>
        <dbReference type="SAM" id="SignalP"/>
    </source>
</evidence>
<dbReference type="Proteomes" id="UP000887569">
    <property type="component" value="Unplaced"/>
</dbReference>